<dbReference type="InterPro" id="IPR025877">
    <property type="entry name" value="MobA-like_NTP_Trfase"/>
</dbReference>
<organism evidence="5 6">
    <name type="scientific">Thalassorhabdomicrobium marinisediminis</name>
    <dbReference type="NCBI Taxonomy" id="2170577"/>
    <lineage>
        <taxon>Bacteria</taxon>
        <taxon>Pseudomonadati</taxon>
        <taxon>Pseudomonadota</taxon>
        <taxon>Alphaproteobacteria</taxon>
        <taxon>Rhodobacterales</taxon>
        <taxon>Paracoccaceae</taxon>
        <taxon>Thalassorhabdomicrobium</taxon>
    </lineage>
</organism>
<evidence type="ECO:0000313" key="5">
    <source>
        <dbReference type="EMBL" id="PVA07643.1"/>
    </source>
</evidence>
<dbReference type="Proteomes" id="UP000244817">
    <property type="component" value="Unassembled WGS sequence"/>
</dbReference>
<dbReference type="RefSeq" id="WP_108639685.1">
    <property type="nucleotide sequence ID" value="NZ_QCYG01000002.1"/>
</dbReference>
<gene>
    <name evidence="5" type="ORF">DC363_03150</name>
</gene>
<evidence type="ECO:0000256" key="3">
    <source>
        <dbReference type="ARBA" id="ARBA00022842"/>
    </source>
</evidence>
<dbReference type="PANTHER" id="PTHR43584:SF8">
    <property type="entry name" value="N-ACETYLMURAMATE ALPHA-1-PHOSPHATE URIDYLYLTRANSFERASE"/>
    <property type="match status" value="1"/>
</dbReference>
<name>A0A2T7FZQ1_9RHOB</name>
<dbReference type="InterPro" id="IPR050065">
    <property type="entry name" value="GlmU-like"/>
</dbReference>
<proteinExistence type="predicted"/>
<feature type="domain" description="MobA-like NTP transferase" evidence="4">
    <location>
        <begin position="9"/>
        <end position="127"/>
    </location>
</feature>
<dbReference type="GO" id="GO:0016779">
    <property type="term" value="F:nucleotidyltransferase activity"/>
    <property type="evidence" value="ECO:0007669"/>
    <property type="project" value="UniProtKB-KW"/>
</dbReference>
<comment type="caution">
    <text evidence="5">The sequence shown here is derived from an EMBL/GenBank/DDBJ whole genome shotgun (WGS) entry which is preliminary data.</text>
</comment>
<keyword evidence="3" id="KW-0460">Magnesium</keyword>
<dbReference type="Pfam" id="PF12804">
    <property type="entry name" value="NTP_transf_3"/>
    <property type="match status" value="1"/>
</dbReference>
<evidence type="ECO:0000259" key="4">
    <source>
        <dbReference type="Pfam" id="PF12804"/>
    </source>
</evidence>
<dbReference type="SUPFAM" id="SSF53448">
    <property type="entry name" value="Nucleotide-diphospho-sugar transferases"/>
    <property type="match status" value="1"/>
</dbReference>
<evidence type="ECO:0000256" key="2">
    <source>
        <dbReference type="ARBA" id="ARBA00022695"/>
    </source>
</evidence>
<dbReference type="InterPro" id="IPR029044">
    <property type="entry name" value="Nucleotide-diphossugar_trans"/>
</dbReference>
<dbReference type="PANTHER" id="PTHR43584">
    <property type="entry name" value="NUCLEOTIDYL TRANSFERASE"/>
    <property type="match status" value="1"/>
</dbReference>
<evidence type="ECO:0000256" key="1">
    <source>
        <dbReference type="ARBA" id="ARBA00022679"/>
    </source>
</evidence>
<keyword evidence="2" id="KW-0548">Nucleotidyltransferase</keyword>
<reference evidence="5 6" key="1">
    <citation type="submission" date="2018-04" db="EMBL/GenBank/DDBJ databases">
        <title>Pelagivirga bohaiensis gen. nov., sp. nov., a bacterium isolated from the Bohai Sea.</title>
        <authorList>
            <person name="Ji X."/>
        </authorList>
    </citation>
    <scope>NUCLEOTIDE SEQUENCE [LARGE SCALE GENOMIC DNA]</scope>
    <source>
        <strain evidence="5 6">BH-SD16</strain>
    </source>
</reference>
<dbReference type="Gene3D" id="3.90.550.10">
    <property type="entry name" value="Spore Coat Polysaccharide Biosynthesis Protein SpsA, Chain A"/>
    <property type="match status" value="1"/>
</dbReference>
<protein>
    <submittedName>
        <fullName evidence="5">Nucleotidyltransferase</fullName>
    </submittedName>
</protein>
<dbReference type="EMBL" id="QCYG01000002">
    <property type="protein sequence ID" value="PVA07643.1"/>
    <property type="molecule type" value="Genomic_DNA"/>
</dbReference>
<accession>A0A2T7FZQ1</accession>
<evidence type="ECO:0000313" key="6">
    <source>
        <dbReference type="Proteomes" id="UP000244817"/>
    </source>
</evidence>
<keyword evidence="6" id="KW-1185">Reference proteome</keyword>
<dbReference type="CDD" id="cd06422">
    <property type="entry name" value="NTP_transferase_like_1"/>
    <property type="match status" value="1"/>
</dbReference>
<sequence>MTHTPNAVLLFAAGLGTRMAPLTDTRPKPLVQVAGRPLLDHALALCDGLKTVVNCHYLAGQIKAHLAGTETQVSDESDLLRETGGGLKHALPLLGPAPVFTLNTDAVWHGPNPVEALRTTWRPEMEALLLMIPREAAVGHGGGGDFDINATGRLHRGSEYVYSGLQIIRTNRLAAVPEDVFSMWRLWSGMLERGTMYGTAYGGRWCDVGRPDSIPLAEAMLNGTADV</sequence>
<dbReference type="AlphaFoldDB" id="A0A2T7FZQ1"/>
<keyword evidence="1 5" id="KW-0808">Transferase</keyword>
<dbReference type="OrthoDB" id="9788272at2"/>